<keyword evidence="5" id="KW-0520">NAD</keyword>
<keyword evidence="4" id="KW-0560">Oxidoreductase</keyword>
<evidence type="ECO:0000256" key="2">
    <source>
        <dbReference type="ARBA" id="ARBA00012939"/>
    </source>
</evidence>
<dbReference type="InterPro" id="IPR036291">
    <property type="entry name" value="NAD(P)-bd_dom_sf"/>
</dbReference>
<reference evidence="10" key="1">
    <citation type="submission" date="2017-04" db="EMBL/GenBank/DDBJ databases">
        <authorList>
            <person name="Varghese N."/>
            <person name="Submissions S."/>
        </authorList>
    </citation>
    <scope>NUCLEOTIDE SEQUENCE [LARGE SCALE GENOMIC DNA]</scope>
    <source>
        <strain evidence="10">VKM Ac-2121</strain>
    </source>
</reference>
<dbReference type="AlphaFoldDB" id="A0A1X7PIT0"/>
<dbReference type="Gene3D" id="3.40.50.720">
    <property type="entry name" value="NAD(P)-binding Rossmann-like Domain"/>
    <property type="match status" value="1"/>
</dbReference>
<dbReference type="RefSeq" id="WP_085477972.1">
    <property type="nucleotide sequence ID" value="NZ_FXBM01000004.1"/>
</dbReference>
<dbReference type="InterPro" id="IPR000669">
    <property type="entry name" value="Mannitol_DH"/>
</dbReference>
<keyword evidence="10" id="KW-1185">Reference proteome</keyword>
<dbReference type="GO" id="GO:0008926">
    <property type="term" value="F:mannitol-1-phosphate 5-dehydrogenase activity"/>
    <property type="evidence" value="ECO:0007669"/>
    <property type="project" value="UniProtKB-EC"/>
</dbReference>
<dbReference type="InterPro" id="IPR050988">
    <property type="entry name" value="Mannitol_DH/Oxidoreductase"/>
</dbReference>
<dbReference type="Gene3D" id="1.10.1040.10">
    <property type="entry name" value="N-(1-d-carboxylethyl)-l-norvaline Dehydrogenase, domain 2"/>
    <property type="match status" value="1"/>
</dbReference>
<evidence type="ECO:0000313" key="10">
    <source>
        <dbReference type="Proteomes" id="UP000193711"/>
    </source>
</evidence>
<evidence type="ECO:0000256" key="6">
    <source>
        <dbReference type="ARBA" id="ARBA00048615"/>
    </source>
</evidence>
<evidence type="ECO:0000259" key="8">
    <source>
        <dbReference type="Pfam" id="PF08125"/>
    </source>
</evidence>
<dbReference type="SUPFAM" id="SSF48179">
    <property type="entry name" value="6-phosphogluconate dehydrogenase C-terminal domain-like"/>
    <property type="match status" value="1"/>
</dbReference>
<sequence>MSGRERPPVRLAHLGLGAFHRAHQAWYTAEAGDGWGIAAFTGRSPLAAQELAAQDGLYSLIVRSAERDDVSVVDSIVRAEEGARVDRLAEVLSAPETALVTLTVTEAGYALDAEGRPDESVEAMRSDLARLPGSLRAGRPDPADAALTPLGRLLTALEHRRRADAGPVAVVPCDNLPDNGSFVRRGLRSLAERVSPATVAYLDESVAFVSTSVDRITPRTTPEDVAALARTTGRHDRVPVVTEPFHDWVLSGEFPAGRPAWESVGARFVDDIEPFERRKLWLLNGAHSLLAYVGPLRGHRTVAEAIGDPTARALVEQWWAEASAHLPADGLDLSAYRAALLDRFDNGRIRHSLDQIGQEGVAKLRVRLAPVLLAERRAGRDAPSAITAFGAWVAGARNGTLPTDHAGTELTRAAAEAGDRGVRALLRLVDPALAEDPAVVADVATSAAEFARR</sequence>
<dbReference type="SUPFAM" id="SSF51735">
    <property type="entry name" value="NAD(P)-binding Rossmann-fold domains"/>
    <property type="match status" value="1"/>
</dbReference>
<evidence type="ECO:0000313" key="9">
    <source>
        <dbReference type="EMBL" id="SMH50554.1"/>
    </source>
</evidence>
<gene>
    <name evidence="9" type="ORF">SAMN06295885_3576</name>
</gene>
<dbReference type="EMBL" id="FXBM01000004">
    <property type="protein sequence ID" value="SMH50554.1"/>
    <property type="molecule type" value="Genomic_DNA"/>
</dbReference>
<feature type="domain" description="Mannitol dehydrogenase C-terminal" evidence="8">
    <location>
        <begin position="271"/>
        <end position="447"/>
    </location>
</feature>
<organism evidence="9 10">
    <name type="scientific">Rathayibacter oskolensis</name>
    <dbReference type="NCBI Taxonomy" id="1891671"/>
    <lineage>
        <taxon>Bacteria</taxon>
        <taxon>Bacillati</taxon>
        <taxon>Actinomycetota</taxon>
        <taxon>Actinomycetes</taxon>
        <taxon>Micrococcales</taxon>
        <taxon>Microbacteriaceae</taxon>
        <taxon>Rathayibacter</taxon>
    </lineage>
</organism>
<dbReference type="GO" id="GO:0019594">
    <property type="term" value="P:mannitol metabolic process"/>
    <property type="evidence" value="ECO:0007669"/>
    <property type="project" value="InterPro"/>
</dbReference>
<dbReference type="Pfam" id="PF08125">
    <property type="entry name" value="Mannitol_dh_C"/>
    <property type="match status" value="1"/>
</dbReference>
<evidence type="ECO:0000256" key="5">
    <source>
        <dbReference type="ARBA" id="ARBA00023027"/>
    </source>
</evidence>
<comment type="similarity">
    <text evidence="1">Belongs to the mannitol dehydrogenase family.</text>
</comment>
<evidence type="ECO:0000256" key="3">
    <source>
        <dbReference type="ARBA" id="ARBA00016219"/>
    </source>
</evidence>
<dbReference type="InterPro" id="IPR023027">
    <property type="entry name" value="Mannitol_DH_CS"/>
</dbReference>
<comment type="catalytic activity">
    <reaction evidence="6">
        <text>D-mannitol 1-phosphate + NAD(+) = beta-D-fructose 6-phosphate + NADH + H(+)</text>
        <dbReference type="Rhea" id="RHEA:19661"/>
        <dbReference type="ChEBI" id="CHEBI:15378"/>
        <dbReference type="ChEBI" id="CHEBI:57540"/>
        <dbReference type="ChEBI" id="CHEBI:57634"/>
        <dbReference type="ChEBI" id="CHEBI:57945"/>
        <dbReference type="ChEBI" id="CHEBI:61381"/>
        <dbReference type="EC" id="1.1.1.17"/>
    </reaction>
</comment>
<evidence type="ECO:0000256" key="1">
    <source>
        <dbReference type="ARBA" id="ARBA00006541"/>
    </source>
</evidence>
<feature type="domain" description="Mannitol dehydrogenase N-terminal" evidence="7">
    <location>
        <begin position="11"/>
        <end position="262"/>
    </location>
</feature>
<protein>
    <recommendedName>
        <fullName evidence="3">Mannitol-1-phosphate 5-dehydrogenase</fullName>
        <ecNumber evidence="2">1.1.1.17</ecNumber>
    </recommendedName>
</protein>
<dbReference type="PRINTS" id="PR00084">
    <property type="entry name" value="MTLDHDRGNASE"/>
</dbReference>
<accession>A0A1X7PIT0</accession>
<proteinExistence type="inferred from homology"/>
<dbReference type="InterPro" id="IPR013118">
    <property type="entry name" value="Mannitol_DH_C"/>
</dbReference>
<dbReference type="PANTHER" id="PTHR43362">
    <property type="entry name" value="MANNITOL DEHYDROGENASE DSF1-RELATED"/>
    <property type="match status" value="1"/>
</dbReference>
<name>A0A1X7PIT0_9MICO</name>
<dbReference type="InterPro" id="IPR013131">
    <property type="entry name" value="Mannitol_DH_N"/>
</dbReference>
<evidence type="ECO:0000259" key="7">
    <source>
        <dbReference type="Pfam" id="PF01232"/>
    </source>
</evidence>
<dbReference type="PANTHER" id="PTHR43362:SF1">
    <property type="entry name" value="MANNITOL DEHYDROGENASE 2-RELATED"/>
    <property type="match status" value="1"/>
</dbReference>
<dbReference type="OrthoDB" id="271711at2"/>
<dbReference type="STRING" id="1891671.SAMN06295885_3576"/>
<dbReference type="PROSITE" id="PS00974">
    <property type="entry name" value="MANNITOL_DHGENASE"/>
    <property type="match status" value="1"/>
</dbReference>
<dbReference type="Proteomes" id="UP000193711">
    <property type="component" value="Unassembled WGS sequence"/>
</dbReference>
<dbReference type="InterPro" id="IPR013328">
    <property type="entry name" value="6PGD_dom2"/>
</dbReference>
<dbReference type="EC" id="1.1.1.17" evidence="2"/>
<dbReference type="Pfam" id="PF01232">
    <property type="entry name" value="Mannitol_dh"/>
    <property type="match status" value="1"/>
</dbReference>
<dbReference type="InterPro" id="IPR008927">
    <property type="entry name" value="6-PGluconate_DH-like_C_sf"/>
</dbReference>
<evidence type="ECO:0000256" key="4">
    <source>
        <dbReference type="ARBA" id="ARBA00023002"/>
    </source>
</evidence>